<gene>
    <name evidence="1" type="ORF">bsdcttw_01920</name>
</gene>
<evidence type="ECO:0000313" key="1">
    <source>
        <dbReference type="EMBL" id="BCJ97151.1"/>
    </source>
</evidence>
<organism evidence="1 2">
    <name type="scientific">Anaerocolumna chitinilytica</name>
    <dbReference type="NCBI Taxonomy" id="1727145"/>
    <lineage>
        <taxon>Bacteria</taxon>
        <taxon>Bacillati</taxon>
        <taxon>Bacillota</taxon>
        <taxon>Clostridia</taxon>
        <taxon>Lachnospirales</taxon>
        <taxon>Lachnospiraceae</taxon>
        <taxon>Anaerocolumna</taxon>
    </lineage>
</organism>
<dbReference type="AlphaFoldDB" id="A0A7I8DIS4"/>
<keyword evidence="2" id="KW-1185">Reference proteome</keyword>
<name>A0A7I8DIS4_9FIRM</name>
<sequence length="58" mass="7014">MLLIFLLEVQYSHAIPEKWYGMAFISADNEKRIPRKYVICYALLRLNMFILIMDRYAK</sequence>
<dbReference type="KEGG" id="acht:bsdcttw_01920"/>
<evidence type="ECO:0000313" key="2">
    <source>
        <dbReference type="Proteomes" id="UP000515703"/>
    </source>
</evidence>
<reference evidence="1 2" key="1">
    <citation type="submission" date="2020-08" db="EMBL/GenBank/DDBJ databases">
        <title>Draft genome sequencing of an Anaerocolumna strain isolated from anoxic soil subjected to BSD treatment.</title>
        <authorList>
            <person name="Uek A."/>
            <person name="Tonouchi A."/>
        </authorList>
    </citation>
    <scope>NUCLEOTIDE SEQUENCE [LARGE SCALE GENOMIC DNA]</scope>
    <source>
        <strain evidence="1 2">CTTW</strain>
    </source>
</reference>
<proteinExistence type="predicted"/>
<accession>A0A7I8DIS4</accession>
<dbReference type="EMBL" id="AP023368">
    <property type="protein sequence ID" value="BCJ97151.1"/>
    <property type="molecule type" value="Genomic_DNA"/>
</dbReference>
<dbReference type="Proteomes" id="UP000515703">
    <property type="component" value="Chromosome"/>
</dbReference>
<reference evidence="1 2" key="2">
    <citation type="submission" date="2020-08" db="EMBL/GenBank/DDBJ databases">
        <authorList>
            <person name="Ueki A."/>
            <person name="Tonouchi A."/>
        </authorList>
    </citation>
    <scope>NUCLEOTIDE SEQUENCE [LARGE SCALE GENOMIC DNA]</scope>
    <source>
        <strain evidence="1 2">CTTW</strain>
    </source>
</reference>
<protein>
    <submittedName>
        <fullName evidence="1">Uncharacterized protein</fullName>
    </submittedName>
</protein>